<keyword evidence="6 9" id="KW-1133">Transmembrane helix</keyword>
<accession>A0A2A4FYH9</accession>
<evidence type="ECO:0000256" key="6">
    <source>
        <dbReference type="ARBA" id="ARBA00022989"/>
    </source>
</evidence>
<evidence type="ECO:0000256" key="3">
    <source>
        <dbReference type="ARBA" id="ARBA00022676"/>
    </source>
</evidence>
<feature type="transmembrane region" description="Helical" evidence="9">
    <location>
        <begin position="314"/>
        <end position="336"/>
    </location>
</feature>
<feature type="transmembrane region" description="Helical" evidence="9">
    <location>
        <begin position="174"/>
        <end position="201"/>
    </location>
</feature>
<gene>
    <name evidence="10" type="ORF">COO09_02655</name>
</gene>
<feature type="transmembrane region" description="Helical" evidence="9">
    <location>
        <begin position="97"/>
        <end position="118"/>
    </location>
</feature>
<evidence type="ECO:0000256" key="2">
    <source>
        <dbReference type="ARBA" id="ARBA00022475"/>
    </source>
</evidence>
<evidence type="ECO:0000313" key="10">
    <source>
        <dbReference type="EMBL" id="PCE43844.1"/>
    </source>
</evidence>
<sequence length="532" mass="56117">MDSAPEQGAAGARPASIARICAWTAIGATLALALVFRVIGLGHLPGINGDEAWYGVLAEKIAAGASASWRTPTGNLPGPFQLGLLLLLQPFFDPDFALLRLPSLLSSIAAMGLGWWIVRHFFGAGAGLIALLLLATMPVTIAYARFGWDPSHVPLIGLAAAGCALANRPLLCAIAFAIALVTHATSIFIAPFLTLALLGAAREQEGWRPALRHAGLFSLLLILALAVMTVTISGGNASVQPAAIAERLADPRQWIAFLMLYGRLLSGDTVYMFVAGTGFGALRPLVDVTTMVLLCGLTALGLRSLSRRGFGREAGVVAGWLATLLGFFLVAGNGAIMPHFERYAMCLIAPSTLALAVLAREIGGRRERLTFPVAATALIAALLLAGFWQHYIRALEMSGSLSHRAFQTGPVEPKQEAFDAILAESGGRPTGVMAEDWWLAWPIAYLAAGHAIDVTDVSTLPPGPVVPGRLWLTFAGSELDRRLAATPGTVLRQTIAGTGRPALLHLWRSARSSHSPMRATNQSGESASARRA</sequence>
<dbReference type="InterPro" id="IPR050297">
    <property type="entry name" value="LipidA_mod_glycosyltrf_83"/>
</dbReference>
<proteinExistence type="predicted"/>
<evidence type="ECO:0008006" key="12">
    <source>
        <dbReference type="Google" id="ProtNLM"/>
    </source>
</evidence>
<dbReference type="GO" id="GO:0016763">
    <property type="term" value="F:pentosyltransferase activity"/>
    <property type="evidence" value="ECO:0007669"/>
    <property type="project" value="TreeGrafter"/>
</dbReference>
<name>A0A2A4FYH9_9SPHN</name>
<organism evidence="10 11">
    <name type="scientific">Rhizorhabdus dicambivorans</name>
    <dbReference type="NCBI Taxonomy" id="1850238"/>
    <lineage>
        <taxon>Bacteria</taxon>
        <taxon>Pseudomonadati</taxon>
        <taxon>Pseudomonadota</taxon>
        <taxon>Alphaproteobacteria</taxon>
        <taxon>Sphingomonadales</taxon>
        <taxon>Sphingomonadaceae</taxon>
        <taxon>Rhizorhabdus</taxon>
    </lineage>
</organism>
<evidence type="ECO:0000256" key="7">
    <source>
        <dbReference type="ARBA" id="ARBA00023136"/>
    </source>
</evidence>
<dbReference type="RefSeq" id="WP_066965919.1">
    <property type="nucleotide sequence ID" value="NZ_CP023449.1"/>
</dbReference>
<protein>
    <recommendedName>
        <fullName evidence="12">Glycosyltransferase RgtA/B/C/D-like domain-containing protein</fullName>
    </recommendedName>
</protein>
<evidence type="ECO:0000313" key="11">
    <source>
        <dbReference type="Proteomes" id="UP000218934"/>
    </source>
</evidence>
<feature type="transmembrane region" description="Helical" evidence="9">
    <location>
        <begin position="125"/>
        <end position="144"/>
    </location>
</feature>
<keyword evidence="5 9" id="KW-0812">Transmembrane</keyword>
<feature type="compositionally biased region" description="Polar residues" evidence="8">
    <location>
        <begin position="511"/>
        <end position="526"/>
    </location>
</feature>
<feature type="region of interest" description="Disordered" evidence="8">
    <location>
        <begin position="511"/>
        <end position="532"/>
    </location>
</feature>
<keyword evidence="7 9" id="KW-0472">Membrane</keyword>
<dbReference type="GO" id="GO:0005886">
    <property type="term" value="C:plasma membrane"/>
    <property type="evidence" value="ECO:0007669"/>
    <property type="project" value="UniProtKB-SubCell"/>
</dbReference>
<keyword evidence="3" id="KW-0328">Glycosyltransferase</keyword>
<evidence type="ECO:0000256" key="1">
    <source>
        <dbReference type="ARBA" id="ARBA00004651"/>
    </source>
</evidence>
<feature type="transmembrane region" description="Helical" evidence="9">
    <location>
        <begin position="20"/>
        <end position="39"/>
    </location>
</feature>
<dbReference type="PANTHER" id="PTHR33908:SF11">
    <property type="entry name" value="MEMBRANE PROTEIN"/>
    <property type="match status" value="1"/>
</dbReference>
<evidence type="ECO:0000256" key="8">
    <source>
        <dbReference type="SAM" id="MobiDB-lite"/>
    </source>
</evidence>
<keyword evidence="4" id="KW-0808">Transferase</keyword>
<dbReference type="GO" id="GO:0009103">
    <property type="term" value="P:lipopolysaccharide biosynthetic process"/>
    <property type="evidence" value="ECO:0007669"/>
    <property type="project" value="UniProtKB-ARBA"/>
</dbReference>
<evidence type="ECO:0000256" key="4">
    <source>
        <dbReference type="ARBA" id="ARBA00022679"/>
    </source>
</evidence>
<comment type="caution">
    <text evidence="10">The sequence shown here is derived from an EMBL/GenBank/DDBJ whole genome shotgun (WGS) entry which is preliminary data.</text>
</comment>
<dbReference type="Proteomes" id="UP000218934">
    <property type="component" value="Unassembled WGS sequence"/>
</dbReference>
<feature type="transmembrane region" description="Helical" evidence="9">
    <location>
        <begin position="213"/>
        <end position="233"/>
    </location>
</feature>
<dbReference type="KEGG" id="rdi:CMV14_21490"/>
<comment type="subcellular location">
    <subcellularLocation>
        <location evidence="1">Cell membrane</location>
        <topology evidence="1">Multi-pass membrane protein</topology>
    </subcellularLocation>
</comment>
<dbReference type="PANTHER" id="PTHR33908">
    <property type="entry name" value="MANNOSYLTRANSFERASE YKCB-RELATED"/>
    <property type="match status" value="1"/>
</dbReference>
<keyword evidence="2" id="KW-1003">Cell membrane</keyword>
<feature type="transmembrane region" description="Helical" evidence="9">
    <location>
        <begin position="281"/>
        <end position="302"/>
    </location>
</feature>
<dbReference type="AlphaFoldDB" id="A0A2A4FYH9"/>
<evidence type="ECO:0000256" key="9">
    <source>
        <dbReference type="SAM" id="Phobius"/>
    </source>
</evidence>
<reference evidence="10 11" key="1">
    <citation type="submission" date="2017-09" db="EMBL/GenBank/DDBJ databases">
        <title>The Catabolism of 3,6-Dichlorosalicylic acid is Initiated by the Cytochrome P450 Monooxygenase DsmABC in Rhizorhabdus dicambivorans Ndbn-20.</title>
        <authorList>
            <person name="Na L."/>
        </authorList>
    </citation>
    <scope>NUCLEOTIDE SEQUENCE [LARGE SCALE GENOMIC DNA]</scope>
    <source>
        <strain evidence="10 11">Ndbn-20m</strain>
    </source>
</reference>
<feature type="transmembrane region" description="Helical" evidence="9">
    <location>
        <begin position="371"/>
        <end position="391"/>
    </location>
</feature>
<keyword evidence="11" id="KW-1185">Reference proteome</keyword>
<dbReference type="EMBL" id="NWUF01000002">
    <property type="protein sequence ID" value="PCE43844.1"/>
    <property type="molecule type" value="Genomic_DNA"/>
</dbReference>
<feature type="transmembrane region" description="Helical" evidence="9">
    <location>
        <begin position="342"/>
        <end position="359"/>
    </location>
</feature>
<evidence type="ECO:0000256" key="5">
    <source>
        <dbReference type="ARBA" id="ARBA00022692"/>
    </source>
</evidence>
<dbReference type="OrthoDB" id="10016677at2"/>